<dbReference type="InterPro" id="IPR003107">
    <property type="entry name" value="HAT"/>
</dbReference>
<keyword evidence="5" id="KW-1185">Reference proteome</keyword>
<dbReference type="Gene3D" id="1.25.40.10">
    <property type="entry name" value="Tetratricopeptide repeat domain"/>
    <property type="match status" value="2"/>
</dbReference>
<dbReference type="InterPro" id="IPR019734">
    <property type="entry name" value="TPR_rpt"/>
</dbReference>
<comment type="caution">
    <text evidence="4">The sequence shown here is derived from an EMBL/GenBank/DDBJ whole genome shotgun (WGS) entry which is preliminary data.</text>
</comment>
<dbReference type="SMART" id="SM00028">
    <property type="entry name" value="TPR"/>
    <property type="match status" value="3"/>
</dbReference>
<evidence type="ECO:0000256" key="3">
    <source>
        <dbReference type="PROSITE-ProRule" id="PRU00339"/>
    </source>
</evidence>
<dbReference type="Pfam" id="PF13432">
    <property type="entry name" value="TPR_16"/>
    <property type="match status" value="2"/>
</dbReference>
<feature type="non-terminal residue" evidence="4">
    <location>
        <position position="190"/>
    </location>
</feature>
<dbReference type="Proteomes" id="UP001159427">
    <property type="component" value="Unassembled WGS sequence"/>
</dbReference>
<evidence type="ECO:0008006" key="6">
    <source>
        <dbReference type="Google" id="ProtNLM"/>
    </source>
</evidence>
<dbReference type="PROSITE" id="PS50005">
    <property type="entry name" value="TPR"/>
    <property type="match status" value="3"/>
</dbReference>
<sequence>KGGDQLKIFQELSALLPDNTEELHKLADQYFQRGDIQKAIKALETAVRMDPLFVIARLDLARYYDHHGNQETVEQLFKEALEVHPDSFDGHIHYGEFLYSKKNHEIFNNYSRSLLQALETAVRMDPLFVIARLDLARYYDHHGNQETVEQLFKEALEVHPDSFDGHIHYGEFLYSKGDYVNAASEYKQVS</sequence>
<keyword evidence="2 3" id="KW-0802">TPR repeat</keyword>
<dbReference type="InterPro" id="IPR011990">
    <property type="entry name" value="TPR-like_helical_dom_sf"/>
</dbReference>
<name>A0ABN8SNM5_9CNID</name>
<proteinExistence type="predicted"/>
<organism evidence="4 5">
    <name type="scientific">Porites evermanni</name>
    <dbReference type="NCBI Taxonomy" id="104178"/>
    <lineage>
        <taxon>Eukaryota</taxon>
        <taxon>Metazoa</taxon>
        <taxon>Cnidaria</taxon>
        <taxon>Anthozoa</taxon>
        <taxon>Hexacorallia</taxon>
        <taxon>Scleractinia</taxon>
        <taxon>Fungiina</taxon>
        <taxon>Poritidae</taxon>
        <taxon>Porites</taxon>
    </lineage>
</organism>
<dbReference type="PANTHER" id="PTHR45586:SF1">
    <property type="entry name" value="LIPOPOLYSACCHARIDE ASSEMBLY PROTEIN B"/>
    <property type="match status" value="1"/>
</dbReference>
<dbReference type="SUPFAM" id="SSF48452">
    <property type="entry name" value="TPR-like"/>
    <property type="match status" value="1"/>
</dbReference>
<dbReference type="InterPro" id="IPR051012">
    <property type="entry name" value="CellSynth/LPSAsmb/PSIAsmb"/>
</dbReference>
<dbReference type="SMART" id="SM00386">
    <property type="entry name" value="HAT"/>
    <property type="match status" value="2"/>
</dbReference>
<keyword evidence="1" id="KW-0677">Repeat</keyword>
<feature type="repeat" description="TPR" evidence="3">
    <location>
        <begin position="20"/>
        <end position="53"/>
    </location>
</feature>
<feature type="repeat" description="TPR" evidence="3">
    <location>
        <begin position="54"/>
        <end position="87"/>
    </location>
</feature>
<protein>
    <recommendedName>
        <fullName evidence="6">Tetratricopeptide repeat protein</fullName>
    </recommendedName>
</protein>
<evidence type="ECO:0000256" key="2">
    <source>
        <dbReference type="ARBA" id="ARBA00022803"/>
    </source>
</evidence>
<dbReference type="EMBL" id="CALNXI010003420">
    <property type="protein sequence ID" value="CAH3193212.1"/>
    <property type="molecule type" value="Genomic_DNA"/>
</dbReference>
<feature type="non-terminal residue" evidence="4">
    <location>
        <position position="1"/>
    </location>
</feature>
<feature type="repeat" description="TPR" evidence="3">
    <location>
        <begin position="129"/>
        <end position="162"/>
    </location>
</feature>
<accession>A0ABN8SNM5</accession>
<dbReference type="PANTHER" id="PTHR45586">
    <property type="entry name" value="TPR REPEAT-CONTAINING PROTEIN PA4667"/>
    <property type="match status" value="1"/>
</dbReference>
<evidence type="ECO:0000256" key="1">
    <source>
        <dbReference type="ARBA" id="ARBA00022737"/>
    </source>
</evidence>
<reference evidence="4 5" key="1">
    <citation type="submission" date="2022-05" db="EMBL/GenBank/DDBJ databases">
        <authorList>
            <consortium name="Genoscope - CEA"/>
            <person name="William W."/>
        </authorList>
    </citation>
    <scope>NUCLEOTIDE SEQUENCE [LARGE SCALE GENOMIC DNA]</scope>
</reference>
<evidence type="ECO:0000313" key="4">
    <source>
        <dbReference type="EMBL" id="CAH3193212.1"/>
    </source>
</evidence>
<gene>
    <name evidence="4" type="ORF">PEVE_00025428</name>
</gene>
<evidence type="ECO:0000313" key="5">
    <source>
        <dbReference type="Proteomes" id="UP001159427"/>
    </source>
</evidence>